<proteinExistence type="inferred from homology"/>
<gene>
    <name evidence="11" type="ORF">BKA67DRAFT_31231</name>
</gene>
<dbReference type="Gene3D" id="3.40.50.150">
    <property type="entry name" value="Vaccinia Virus protein VP39"/>
    <property type="match status" value="1"/>
</dbReference>
<evidence type="ECO:0000313" key="12">
    <source>
        <dbReference type="Proteomes" id="UP000758603"/>
    </source>
</evidence>
<evidence type="ECO:0000256" key="10">
    <source>
        <dbReference type="SAM" id="MobiDB-lite"/>
    </source>
</evidence>
<dbReference type="InterPro" id="IPR016651">
    <property type="entry name" value="LCMT1"/>
</dbReference>
<feature type="binding site" evidence="9">
    <location>
        <position position="227"/>
    </location>
    <ligand>
        <name>S-adenosyl-L-methionine</name>
        <dbReference type="ChEBI" id="CHEBI:59789"/>
    </ligand>
</feature>
<sequence>MSAPQIPNLLSLRGRGGISKGRGTGRSRGGFTNPAAAHDATIQGTDTDASVSRLSAVELGYLDDPFAQYFVQNTGPSVRRLPIINRGTYTRTTALDRLVSAFLAGDETGYHGRRQIVSLGAGTDTRPFRLFSHPRTRGLVYHEIDFPAISAKKRTTVQSVPSLRNIIPVNSDPERGYWHNRTLPNDCSYFCHGLDLRELAKASPADAAGVSMLEGLERDIPTLVISECCLCYLESTQANAVISHFTSLIPELSLVIYEPVRPSDPFGRQMVSNLAARRIRMPTLEVYEEVKDQEARLQEAGFVDGTQALTVRDIWRRWVSGEDRELVDSLEGLDEVEEWELLASHYVVAWGWRGRGFEGWKYI</sequence>
<evidence type="ECO:0000256" key="3">
    <source>
        <dbReference type="ARBA" id="ARBA00012834"/>
    </source>
</evidence>
<organism evidence="11 12">
    <name type="scientific">Truncatella angustata</name>
    <dbReference type="NCBI Taxonomy" id="152316"/>
    <lineage>
        <taxon>Eukaryota</taxon>
        <taxon>Fungi</taxon>
        <taxon>Dikarya</taxon>
        <taxon>Ascomycota</taxon>
        <taxon>Pezizomycotina</taxon>
        <taxon>Sordariomycetes</taxon>
        <taxon>Xylariomycetidae</taxon>
        <taxon>Amphisphaeriales</taxon>
        <taxon>Sporocadaceae</taxon>
        <taxon>Truncatella</taxon>
    </lineage>
</organism>
<dbReference type="RefSeq" id="XP_045963992.1">
    <property type="nucleotide sequence ID" value="XM_046096155.1"/>
</dbReference>
<comment type="caution">
    <text evidence="11">The sequence shown here is derived from an EMBL/GenBank/DDBJ whole genome shotgun (WGS) entry which is preliminary data.</text>
</comment>
<comment type="catalytic activity">
    <reaction evidence="1 8">
        <text>[phosphatase 2A protein]-C-terminal L-leucine + S-adenosyl-L-methionine = [phosphatase 2A protein]-C-terminal L-leucine methyl ester + S-adenosyl-L-homocysteine</text>
        <dbReference type="Rhea" id="RHEA:48544"/>
        <dbReference type="Rhea" id="RHEA-COMP:12134"/>
        <dbReference type="Rhea" id="RHEA-COMP:12135"/>
        <dbReference type="ChEBI" id="CHEBI:57856"/>
        <dbReference type="ChEBI" id="CHEBI:59789"/>
        <dbReference type="ChEBI" id="CHEBI:90516"/>
        <dbReference type="ChEBI" id="CHEBI:90517"/>
        <dbReference type="EC" id="2.1.1.233"/>
    </reaction>
</comment>
<dbReference type="PIRSF" id="PIRSF016305">
    <property type="entry name" value="LCM_mtfrase"/>
    <property type="match status" value="1"/>
</dbReference>
<name>A0A9P8UWJ7_9PEZI</name>
<dbReference type="GO" id="GO:0032259">
    <property type="term" value="P:methylation"/>
    <property type="evidence" value="ECO:0007669"/>
    <property type="project" value="UniProtKB-KW"/>
</dbReference>
<evidence type="ECO:0000256" key="1">
    <source>
        <dbReference type="ARBA" id="ARBA00000724"/>
    </source>
</evidence>
<keyword evidence="12" id="KW-1185">Reference proteome</keyword>
<feature type="binding site" evidence="9">
    <location>
        <position position="91"/>
    </location>
    <ligand>
        <name>S-adenosyl-L-methionine</name>
        <dbReference type="ChEBI" id="CHEBI:59789"/>
    </ligand>
</feature>
<keyword evidence="5 8" id="KW-0489">Methyltransferase</keyword>
<dbReference type="OrthoDB" id="203237at2759"/>
<protein>
    <recommendedName>
        <fullName evidence="4 8">Leucine carboxyl methyltransferase 1</fullName>
        <ecNumber evidence="3 8">2.1.1.233</ecNumber>
    </recommendedName>
</protein>
<evidence type="ECO:0000256" key="2">
    <source>
        <dbReference type="ARBA" id="ARBA00010703"/>
    </source>
</evidence>
<dbReference type="Proteomes" id="UP000758603">
    <property type="component" value="Unassembled WGS sequence"/>
</dbReference>
<dbReference type="PANTHER" id="PTHR13600">
    <property type="entry name" value="LEUCINE CARBOXYL METHYLTRANSFERASE"/>
    <property type="match status" value="1"/>
</dbReference>
<dbReference type="GO" id="GO:0018423">
    <property type="term" value="F:protein C-terminal leucine carboxyl O-methyltransferase activity"/>
    <property type="evidence" value="ECO:0007669"/>
    <property type="project" value="UniProtKB-EC"/>
</dbReference>
<feature type="binding site" evidence="9">
    <location>
        <position position="120"/>
    </location>
    <ligand>
        <name>S-adenosyl-L-methionine</name>
        <dbReference type="ChEBI" id="CHEBI:59789"/>
    </ligand>
</feature>
<feature type="binding site" evidence="9">
    <location>
        <begin position="195"/>
        <end position="196"/>
    </location>
    <ligand>
        <name>S-adenosyl-L-methionine</name>
        <dbReference type="ChEBI" id="CHEBI:59789"/>
    </ligand>
</feature>
<comment type="function">
    <text evidence="8">Methylates the carboxyl group of the C-terminal leucine residue of protein phosphatase 2A catalytic subunits to form alpha-leucine ester residues.</text>
</comment>
<comment type="similarity">
    <text evidence="2 8">Belongs to the methyltransferase superfamily. LCMT family.</text>
</comment>
<keyword evidence="6 8" id="KW-0808">Transferase</keyword>
<reference evidence="11" key="1">
    <citation type="journal article" date="2021" name="Nat. Commun.">
        <title>Genetic determinants of endophytism in the Arabidopsis root mycobiome.</title>
        <authorList>
            <person name="Mesny F."/>
            <person name="Miyauchi S."/>
            <person name="Thiergart T."/>
            <person name="Pickel B."/>
            <person name="Atanasova L."/>
            <person name="Karlsson M."/>
            <person name="Huettel B."/>
            <person name="Barry K.W."/>
            <person name="Haridas S."/>
            <person name="Chen C."/>
            <person name="Bauer D."/>
            <person name="Andreopoulos W."/>
            <person name="Pangilinan J."/>
            <person name="LaButti K."/>
            <person name="Riley R."/>
            <person name="Lipzen A."/>
            <person name="Clum A."/>
            <person name="Drula E."/>
            <person name="Henrissat B."/>
            <person name="Kohler A."/>
            <person name="Grigoriev I.V."/>
            <person name="Martin F.M."/>
            <person name="Hacquard S."/>
        </authorList>
    </citation>
    <scope>NUCLEOTIDE SEQUENCE</scope>
    <source>
        <strain evidence="11">MPI-SDFR-AT-0073</strain>
    </source>
</reference>
<dbReference type="Pfam" id="PF04072">
    <property type="entry name" value="LCM"/>
    <property type="match status" value="1"/>
</dbReference>
<feature type="compositionally biased region" description="Gly residues" evidence="10">
    <location>
        <begin position="14"/>
        <end position="28"/>
    </location>
</feature>
<dbReference type="PANTHER" id="PTHR13600:SF21">
    <property type="entry name" value="LEUCINE CARBOXYL METHYLTRANSFERASE 1"/>
    <property type="match status" value="1"/>
</dbReference>
<accession>A0A9P8UWJ7</accession>
<dbReference type="GeneID" id="70125048"/>
<dbReference type="InterPro" id="IPR007213">
    <property type="entry name" value="Ppm1/Ppm2/Tcmp"/>
</dbReference>
<dbReference type="EC" id="2.1.1.233" evidence="3 8"/>
<dbReference type="EMBL" id="JAGPXC010000001">
    <property type="protein sequence ID" value="KAH6659861.1"/>
    <property type="molecule type" value="Genomic_DNA"/>
</dbReference>
<dbReference type="AlphaFoldDB" id="A0A9P8UWJ7"/>
<evidence type="ECO:0000256" key="6">
    <source>
        <dbReference type="ARBA" id="ARBA00022679"/>
    </source>
</evidence>
<keyword evidence="7 8" id="KW-0949">S-adenosyl-L-methionine</keyword>
<evidence type="ECO:0000256" key="4">
    <source>
        <dbReference type="ARBA" id="ARBA00017497"/>
    </source>
</evidence>
<evidence type="ECO:0000256" key="8">
    <source>
        <dbReference type="PIRNR" id="PIRNR016305"/>
    </source>
</evidence>
<evidence type="ECO:0000313" key="11">
    <source>
        <dbReference type="EMBL" id="KAH6659861.1"/>
    </source>
</evidence>
<evidence type="ECO:0000256" key="9">
    <source>
        <dbReference type="PIRSR" id="PIRSR016305-1"/>
    </source>
</evidence>
<evidence type="ECO:0000256" key="7">
    <source>
        <dbReference type="ARBA" id="ARBA00022691"/>
    </source>
</evidence>
<dbReference type="InterPro" id="IPR029063">
    <property type="entry name" value="SAM-dependent_MTases_sf"/>
</dbReference>
<dbReference type="SUPFAM" id="SSF53335">
    <property type="entry name" value="S-adenosyl-L-methionine-dependent methyltransferases"/>
    <property type="match status" value="1"/>
</dbReference>
<evidence type="ECO:0000256" key="5">
    <source>
        <dbReference type="ARBA" id="ARBA00022603"/>
    </source>
</evidence>
<feature type="region of interest" description="Disordered" evidence="10">
    <location>
        <begin position="1"/>
        <end position="44"/>
    </location>
</feature>